<evidence type="ECO:0000256" key="1">
    <source>
        <dbReference type="HAMAP-Rule" id="MF_00775"/>
    </source>
</evidence>
<dbReference type="AlphaFoldDB" id="D9SNE9"/>
<dbReference type="KEGG" id="ccb:Clocel_4282"/>
<dbReference type="Proteomes" id="UP000002730">
    <property type="component" value="Chromosome"/>
</dbReference>
<dbReference type="PANTHER" id="PTHR37315">
    <property type="entry name" value="UPF0311 PROTEIN BLR7842"/>
    <property type="match status" value="1"/>
</dbReference>
<proteinExistence type="inferred from homology"/>
<keyword evidence="3" id="KW-1185">Reference proteome</keyword>
<dbReference type="Gene3D" id="2.40.160.20">
    <property type="match status" value="1"/>
</dbReference>
<dbReference type="HAMAP" id="MF_00775">
    <property type="entry name" value="UPF0311"/>
    <property type="match status" value="1"/>
</dbReference>
<dbReference type="STRING" id="573061.Clocel_4282"/>
<reference evidence="2 3" key="1">
    <citation type="submission" date="2010-08" db="EMBL/GenBank/DDBJ databases">
        <title>Complete sequence of Clostridium cellulovorans 743B.</title>
        <authorList>
            <consortium name="US DOE Joint Genome Institute"/>
            <person name="Lucas S."/>
            <person name="Copeland A."/>
            <person name="Lapidus A."/>
            <person name="Cheng J.-F."/>
            <person name="Bruce D."/>
            <person name="Goodwin L."/>
            <person name="Pitluck S."/>
            <person name="Chertkov O."/>
            <person name="Detter J.C."/>
            <person name="Han C."/>
            <person name="Tapia R."/>
            <person name="Land M."/>
            <person name="Hauser L."/>
            <person name="Chang Y.-J."/>
            <person name="Jeffries C."/>
            <person name="Kyrpides N."/>
            <person name="Ivanova N."/>
            <person name="Mikhailova N."/>
            <person name="Hemme C.L."/>
            <person name="Woyke T."/>
        </authorList>
    </citation>
    <scope>NUCLEOTIDE SEQUENCE [LARGE SCALE GENOMIC DNA]</scope>
    <source>
        <strain evidence="3">ATCC 35296 / DSM 3052 / OCM 3 / 743B</strain>
    </source>
</reference>
<dbReference type="eggNOG" id="ENOG5032SS8">
    <property type="taxonomic scope" value="Bacteria"/>
</dbReference>
<dbReference type="EMBL" id="CP002160">
    <property type="protein sequence ID" value="ADL53941.1"/>
    <property type="molecule type" value="Genomic_DNA"/>
</dbReference>
<dbReference type="RefSeq" id="WP_010074295.1">
    <property type="nucleotide sequence ID" value="NC_014393.1"/>
</dbReference>
<sequence length="141" mass="15774">MLLEANLVLTLIVETGESEEVGNTPRGYLKVVPIKGGSFFGVNVKGKVLPGGYDWNTVINNDTEHHLSKYILKTDDGTYISIENEGYLELKEEHSNRIKTSSRFEVTEGKYDWLNSGVYVGSLEVGKTESPSKNIKIFKMK</sequence>
<dbReference type="InterPro" id="IPR020915">
    <property type="entry name" value="UPF0311"/>
</dbReference>
<name>D9SNE9_CLOC7</name>
<gene>
    <name evidence="2" type="ordered locus">Clocel_4282</name>
</gene>
<evidence type="ECO:0000313" key="2">
    <source>
        <dbReference type="EMBL" id="ADL53941.1"/>
    </source>
</evidence>
<organism evidence="2 3">
    <name type="scientific">Clostridium cellulovorans (strain ATCC 35296 / DSM 3052 / OCM 3 / 743B)</name>
    <dbReference type="NCBI Taxonomy" id="573061"/>
    <lineage>
        <taxon>Bacteria</taxon>
        <taxon>Bacillati</taxon>
        <taxon>Bacillota</taxon>
        <taxon>Clostridia</taxon>
        <taxon>Eubacteriales</taxon>
        <taxon>Clostridiaceae</taxon>
        <taxon>Clostridium</taxon>
    </lineage>
</organism>
<dbReference type="OrthoDB" id="572332at2"/>
<dbReference type="PANTHER" id="PTHR37315:SF1">
    <property type="entry name" value="UPF0311 PROTEIN BLR7842"/>
    <property type="match status" value="1"/>
</dbReference>
<protein>
    <recommendedName>
        <fullName evidence="1">UPF0311 protein Clocel_4282</fullName>
    </recommendedName>
</protein>
<accession>D9SNE9</accession>
<dbReference type="HOGENOM" id="CLU_096872_4_0_9"/>
<dbReference type="Pfam" id="PF11578">
    <property type="entry name" value="DUF3237"/>
    <property type="match status" value="1"/>
</dbReference>
<evidence type="ECO:0000313" key="3">
    <source>
        <dbReference type="Proteomes" id="UP000002730"/>
    </source>
</evidence>
<comment type="similarity">
    <text evidence="1">Belongs to the UPF0311 family.</text>
</comment>